<dbReference type="Pfam" id="PF15393">
    <property type="entry name" value="DUF4615"/>
    <property type="match status" value="1"/>
</dbReference>
<feature type="region of interest" description="Disordered" evidence="1">
    <location>
        <begin position="1"/>
        <end position="31"/>
    </location>
</feature>
<dbReference type="Pfam" id="PF00856">
    <property type="entry name" value="SET"/>
    <property type="match status" value="1"/>
</dbReference>
<dbReference type="Gene3D" id="2.170.270.10">
    <property type="entry name" value="SET domain"/>
    <property type="match status" value="1"/>
</dbReference>
<dbReference type="EnsemblMetazoa" id="ACOM041390-RA">
    <property type="protein sequence ID" value="ACOM041390-PA.1"/>
    <property type="gene ID" value="ACOM041390"/>
</dbReference>
<dbReference type="InterPro" id="IPR046341">
    <property type="entry name" value="SET_dom_sf"/>
</dbReference>
<accession>A0A8W7Q1Z3</accession>
<name>A0A8W7Q1Z3_ANOCL</name>
<dbReference type="Gene3D" id="1.10.220.160">
    <property type="match status" value="1"/>
</dbReference>
<feature type="region of interest" description="Disordered" evidence="1">
    <location>
        <begin position="524"/>
        <end position="555"/>
    </location>
</feature>
<dbReference type="PANTHER" id="PTHR46455">
    <property type="entry name" value="SET AND MYND DOMAIN CONTAINING, ARTHROPOD-SPECIFIC, MEMBER 4, ISOFORM A"/>
    <property type="match status" value="1"/>
</dbReference>
<dbReference type="Gene3D" id="6.10.140.2220">
    <property type="match status" value="1"/>
</dbReference>
<feature type="compositionally biased region" description="Polar residues" evidence="1">
    <location>
        <begin position="18"/>
        <end position="27"/>
    </location>
</feature>
<reference evidence="3" key="1">
    <citation type="submission" date="2022-08" db="UniProtKB">
        <authorList>
            <consortium name="EnsemblMetazoa"/>
        </authorList>
    </citation>
    <scope>IDENTIFICATION</scope>
</reference>
<dbReference type="VEuPathDB" id="VectorBase:ACON2_036870"/>
<dbReference type="Proteomes" id="UP000075882">
    <property type="component" value="Unassembled WGS sequence"/>
</dbReference>
<dbReference type="GO" id="GO:0008170">
    <property type="term" value="F:N-methyltransferase activity"/>
    <property type="evidence" value="ECO:0007669"/>
    <property type="project" value="UniProtKB-ARBA"/>
</dbReference>
<protein>
    <recommendedName>
        <fullName evidence="2">SET domain-containing protein</fullName>
    </recommendedName>
</protein>
<evidence type="ECO:0000259" key="2">
    <source>
        <dbReference type="PROSITE" id="PS50280"/>
    </source>
</evidence>
<dbReference type="GO" id="GO:0008276">
    <property type="term" value="F:protein methyltransferase activity"/>
    <property type="evidence" value="ECO:0007669"/>
    <property type="project" value="UniProtKB-ARBA"/>
</dbReference>
<dbReference type="GO" id="GO:0008757">
    <property type="term" value="F:S-adenosylmethionine-dependent methyltransferase activity"/>
    <property type="evidence" value="ECO:0007669"/>
    <property type="project" value="UniProtKB-ARBA"/>
</dbReference>
<dbReference type="SUPFAM" id="SSF82199">
    <property type="entry name" value="SET domain"/>
    <property type="match status" value="1"/>
</dbReference>
<dbReference type="PANTHER" id="PTHR46455:SF5">
    <property type="entry name" value="SET AND MYND DOMAIN CONTAINING, ARTHROPOD-SPECIFIC, MEMBER 4, ISOFORM A"/>
    <property type="match status" value="1"/>
</dbReference>
<evidence type="ECO:0000256" key="1">
    <source>
        <dbReference type="SAM" id="MobiDB-lite"/>
    </source>
</evidence>
<dbReference type="SMART" id="SM00317">
    <property type="entry name" value="SET"/>
    <property type="match status" value="1"/>
</dbReference>
<feature type="domain" description="SET" evidence="2">
    <location>
        <begin position="37"/>
        <end position="288"/>
    </location>
</feature>
<evidence type="ECO:0000313" key="3">
    <source>
        <dbReference type="EnsemblMetazoa" id="ACOM041390-PA.1"/>
    </source>
</evidence>
<sequence length="726" mass="81589">MPSHHKKKKQKKYDPPKSNYSKENINPCSEYDRQPVAEVQLESSKPYLVKRSEQVGRYIVAARDLKAGDIIIETPPFVVGPCAETEPVCLGCHSAFKPGSAVYRCEICNWRICSPSCHGLAPAGSHRQLECIPLRDKAVHKHLQTSPAAQVKLMYEAILTLRCMLLKTVDRPQYDRLLGMDPLNDVRQQIPKLWNRNQKEIVERIRNQWGFAEYSELELHTICGIIEVNAFEVGQEPTKARALFPEAYLLMHDCTPNTGHTDAPQTHHLTVRVLRDVKAGEPLTLTYAHILQGTLKRRQHLSEEKFFSCNCRRCTDPSELGTNCSALRCTKCPRGHILPTDPLNPEAEWHCRQCSTVMSCEAVILLLEQLSQQLETIGGNDVDGLETFLRVQGAVLHDNHYLLLSVKHSLCELYGKIEGFLIPQLSREQLKRKETLCRDLLEVVDQLEPGLSRLRGTIMYEMHVPLLIEAGQLFQGGVIQRAELRRRLKEVQRLLKESERILALEPEGTQEHGIAEAARDALKNMGDVPRPGSFPSPAPQPSAPATGNALAAAEPSEADRQFELELYWCIQQLESQLHLPNVRENNKKLEETSKLINTLKSGTQPIIRKRQIMRTTFGDYRSRMAAEEQTMAVSPDSIRFEEPKEKAKYHFVKKSAILSGDKNFKFNFPKSDSNGETETVPGAAPVAVEKEGPAKGEKKVATVVAPASVIVPSDNSFRFNFAVGGE</sequence>
<organism evidence="3">
    <name type="scientific">Anopheles coluzzii</name>
    <name type="common">African malaria mosquito</name>
    <dbReference type="NCBI Taxonomy" id="1518534"/>
    <lineage>
        <taxon>Eukaryota</taxon>
        <taxon>Metazoa</taxon>
        <taxon>Ecdysozoa</taxon>
        <taxon>Arthropoda</taxon>
        <taxon>Hexapoda</taxon>
        <taxon>Insecta</taxon>
        <taxon>Pterygota</taxon>
        <taxon>Neoptera</taxon>
        <taxon>Endopterygota</taxon>
        <taxon>Diptera</taxon>
        <taxon>Nematocera</taxon>
        <taxon>Culicoidea</taxon>
        <taxon>Culicidae</taxon>
        <taxon>Anophelinae</taxon>
        <taxon>Anopheles</taxon>
    </lineage>
</organism>
<dbReference type="VEuPathDB" id="VectorBase:ACON2_034797"/>
<dbReference type="InterPro" id="IPR053010">
    <property type="entry name" value="SET_SmydA-8"/>
</dbReference>
<dbReference type="PROSITE" id="PS50280">
    <property type="entry name" value="SET"/>
    <property type="match status" value="1"/>
</dbReference>
<feature type="compositionally biased region" description="Basic residues" evidence="1">
    <location>
        <begin position="1"/>
        <end position="11"/>
    </location>
</feature>
<dbReference type="InterPro" id="IPR029274">
    <property type="entry name" value="DUF4615"/>
</dbReference>
<dbReference type="AlphaFoldDB" id="A0A8W7Q1Z3"/>
<proteinExistence type="predicted"/>
<dbReference type="CDD" id="cd20071">
    <property type="entry name" value="SET_SMYD"/>
    <property type="match status" value="1"/>
</dbReference>
<dbReference type="InterPro" id="IPR001214">
    <property type="entry name" value="SET_dom"/>
</dbReference>
<feature type="compositionally biased region" description="Pro residues" evidence="1">
    <location>
        <begin position="532"/>
        <end position="542"/>
    </location>
</feature>